<sequence>MTMATTTIRIDIATLPDHLDRSRPNVVAEVIEASLREGGIKADCSDLFSHLKIDLPTAQLAAASAVLVDLQLI</sequence>
<proteinExistence type="predicted"/>
<name>A0A1G7R849_RHOCA</name>
<organism evidence="1 2">
    <name type="scientific">Rhodobacter capsulatus</name>
    <name type="common">Rhodopseudomonas capsulata</name>
    <dbReference type="NCBI Taxonomy" id="1061"/>
    <lineage>
        <taxon>Bacteria</taxon>
        <taxon>Pseudomonadati</taxon>
        <taxon>Pseudomonadota</taxon>
        <taxon>Alphaproteobacteria</taxon>
        <taxon>Rhodobacterales</taxon>
        <taxon>Rhodobacter group</taxon>
        <taxon>Rhodobacter</taxon>
    </lineage>
</organism>
<protein>
    <submittedName>
        <fullName evidence="1">Uncharacterized protein</fullName>
    </submittedName>
</protein>
<reference evidence="1 2" key="1">
    <citation type="submission" date="2016-10" db="EMBL/GenBank/DDBJ databases">
        <authorList>
            <person name="de Groot N.N."/>
        </authorList>
    </citation>
    <scope>NUCLEOTIDE SEQUENCE [LARGE SCALE GENOMIC DNA]</scope>
    <source>
        <strain evidence="2">DSM 938 / 37b4</strain>
    </source>
</reference>
<evidence type="ECO:0000313" key="2">
    <source>
        <dbReference type="Proteomes" id="UP000183812"/>
    </source>
</evidence>
<dbReference type="Proteomes" id="UP000183812">
    <property type="component" value="Unassembled WGS sequence"/>
</dbReference>
<dbReference type="EMBL" id="FNAY01000028">
    <property type="protein sequence ID" value="SDG06907.1"/>
    <property type="molecule type" value="Genomic_DNA"/>
</dbReference>
<gene>
    <name evidence="1" type="ORF">SAMN04244550_03365</name>
</gene>
<accession>A0A1G7R849</accession>
<dbReference type="RefSeq" id="WP_074555982.1">
    <property type="nucleotide sequence ID" value="NZ_CP119563.1"/>
</dbReference>
<evidence type="ECO:0000313" key="1">
    <source>
        <dbReference type="EMBL" id="SDG06907.1"/>
    </source>
</evidence>
<dbReference type="AlphaFoldDB" id="A0A1G7R849"/>
<dbReference type="OrthoDB" id="7870443at2"/>